<dbReference type="SUPFAM" id="SSF54631">
    <property type="entry name" value="CBS-domain pair"/>
    <property type="match status" value="1"/>
</dbReference>
<sequence length="148" mass="15992">MKVSEVMTRNVRVINREETIRDAARIMTEIDAGIVPVASDGRLVGMLTDRDIAVRAVAAGKGPETRVDEVMSAEVKYCFEDEDLDDVCGNLGDQQVRRLPVLDRDKRLVGILSLGDIAVEARGEGTGEALAAISRPGGAHSQSDARHH</sequence>
<name>A0ABV7DLF0_9HYPH</name>
<dbReference type="EMBL" id="JBHRSP010000034">
    <property type="protein sequence ID" value="MFC3075478.1"/>
    <property type="molecule type" value="Genomic_DNA"/>
</dbReference>
<keyword evidence="1 2" id="KW-0129">CBS domain</keyword>
<comment type="caution">
    <text evidence="4">The sequence shown here is derived from an EMBL/GenBank/DDBJ whole genome shotgun (WGS) entry which is preliminary data.</text>
</comment>
<proteinExistence type="predicted"/>
<dbReference type="InterPro" id="IPR000644">
    <property type="entry name" value="CBS_dom"/>
</dbReference>
<dbReference type="PANTHER" id="PTHR43080">
    <property type="entry name" value="CBS DOMAIN-CONTAINING PROTEIN CBSX3, MITOCHONDRIAL"/>
    <property type="match status" value="1"/>
</dbReference>
<reference evidence="5" key="1">
    <citation type="journal article" date="2019" name="Int. J. Syst. Evol. Microbiol.">
        <title>The Global Catalogue of Microorganisms (GCM) 10K type strain sequencing project: providing services to taxonomists for standard genome sequencing and annotation.</title>
        <authorList>
            <consortium name="The Broad Institute Genomics Platform"/>
            <consortium name="The Broad Institute Genome Sequencing Center for Infectious Disease"/>
            <person name="Wu L."/>
            <person name="Ma J."/>
        </authorList>
    </citation>
    <scope>NUCLEOTIDE SEQUENCE [LARGE SCALE GENOMIC DNA]</scope>
    <source>
        <strain evidence="5">KCTC 52677</strain>
    </source>
</reference>
<protein>
    <submittedName>
        <fullName evidence="4">CBS domain-containing protein</fullName>
    </submittedName>
</protein>
<accession>A0ABV7DLF0</accession>
<keyword evidence="5" id="KW-1185">Reference proteome</keyword>
<dbReference type="CDD" id="cd04622">
    <property type="entry name" value="CBS_pair_HRP1_like"/>
    <property type="match status" value="1"/>
</dbReference>
<evidence type="ECO:0000313" key="4">
    <source>
        <dbReference type="EMBL" id="MFC3075478.1"/>
    </source>
</evidence>
<evidence type="ECO:0000256" key="1">
    <source>
        <dbReference type="ARBA" id="ARBA00023122"/>
    </source>
</evidence>
<evidence type="ECO:0000259" key="3">
    <source>
        <dbReference type="PROSITE" id="PS51371"/>
    </source>
</evidence>
<evidence type="ECO:0000256" key="2">
    <source>
        <dbReference type="PROSITE-ProRule" id="PRU00703"/>
    </source>
</evidence>
<dbReference type="SMART" id="SM00116">
    <property type="entry name" value="CBS"/>
    <property type="match status" value="2"/>
</dbReference>
<evidence type="ECO:0000313" key="5">
    <source>
        <dbReference type="Proteomes" id="UP001595377"/>
    </source>
</evidence>
<dbReference type="Gene3D" id="3.10.580.10">
    <property type="entry name" value="CBS-domain"/>
    <property type="match status" value="1"/>
</dbReference>
<dbReference type="InterPro" id="IPR046342">
    <property type="entry name" value="CBS_dom_sf"/>
</dbReference>
<dbReference type="InterPro" id="IPR051257">
    <property type="entry name" value="Diverse_CBS-Domain"/>
</dbReference>
<dbReference type="Pfam" id="PF00571">
    <property type="entry name" value="CBS"/>
    <property type="match status" value="2"/>
</dbReference>
<feature type="domain" description="CBS" evidence="3">
    <location>
        <begin position="7"/>
        <end position="64"/>
    </location>
</feature>
<dbReference type="RefSeq" id="WP_257314660.1">
    <property type="nucleotide sequence ID" value="NZ_JANFDG010000007.1"/>
</dbReference>
<gene>
    <name evidence="4" type="ORF">ACFOHH_20375</name>
</gene>
<dbReference type="PANTHER" id="PTHR43080:SF2">
    <property type="entry name" value="CBS DOMAIN-CONTAINING PROTEIN"/>
    <property type="match status" value="1"/>
</dbReference>
<dbReference type="PROSITE" id="PS51371">
    <property type="entry name" value="CBS"/>
    <property type="match status" value="2"/>
</dbReference>
<organism evidence="4 5">
    <name type="scientific">Shinella pollutisoli</name>
    <dbReference type="NCBI Taxonomy" id="2250594"/>
    <lineage>
        <taxon>Bacteria</taxon>
        <taxon>Pseudomonadati</taxon>
        <taxon>Pseudomonadota</taxon>
        <taxon>Alphaproteobacteria</taxon>
        <taxon>Hyphomicrobiales</taxon>
        <taxon>Rhizobiaceae</taxon>
        <taxon>Shinella</taxon>
    </lineage>
</organism>
<feature type="domain" description="CBS" evidence="3">
    <location>
        <begin position="71"/>
        <end position="128"/>
    </location>
</feature>
<dbReference type="Proteomes" id="UP001595377">
    <property type="component" value="Unassembled WGS sequence"/>
</dbReference>